<evidence type="ECO:0000256" key="1">
    <source>
        <dbReference type="PIRSR" id="PIRSR605502-1"/>
    </source>
</evidence>
<dbReference type="SUPFAM" id="SSF101478">
    <property type="entry name" value="ADP-ribosylglycohydrolase"/>
    <property type="match status" value="1"/>
</dbReference>
<dbReference type="PANTHER" id="PTHR16222">
    <property type="entry name" value="ADP-RIBOSYLGLYCOHYDROLASE"/>
    <property type="match status" value="1"/>
</dbReference>
<keyword evidence="1" id="KW-0479">Metal-binding</keyword>
<dbReference type="VEuPathDB" id="CryptoDB:Cvel_13210"/>
<gene>
    <name evidence="2" type="ORF">Cvel_13210</name>
</gene>
<accession>A0A0G4ID29</accession>
<dbReference type="Gene3D" id="1.10.4080.10">
    <property type="entry name" value="ADP-ribosylation/Crystallin J1"/>
    <property type="match status" value="1"/>
</dbReference>
<dbReference type="EMBL" id="CDMZ01005836">
    <property type="protein sequence ID" value="CEM54990.1"/>
    <property type="molecule type" value="Genomic_DNA"/>
</dbReference>
<dbReference type="InterPro" id="IPR050792">
    <property type="entry name" value="ADP-ribosylglycohydrolase"/>
</dbReference>
<dbReference type="Pfam" id="PF03747">
    <property type="entry name" value="ADP_ribosyl_GH"/>
    <property type="match status" value="1"/>
</dbReference>
<protein>
    <recommendedName>
        <fullName evidence="3">ADP-ribosylglycohydrolase</fullName>
    </recommendedName>
</protein>
<proteinExistence type="predicted"/>
<comment type="cofactor">
    <cofactor evidence="1">
        <name>Mg(2+)</name>
        <dbReference type="ChEBI" id="CHEBI:18420"/>
    </cofactor>
    <text evidence="1">Binds 2 magnesium ions per subunit.</text>
</comment>
<evidence type="ECO:0000313" key="2">
    <source>
        <dbReference type="EMBL" id="CEM54990.1"/>
    </source>
</evidence>
<dbReference type="InterPro" id="IPR005502">
    <property type="entry name" value="Ribosyl_crysJ1"/>
</dbReference>
<evidence type="ECO:0008006" key="3">
    <source>
        <dbReference type="Google" id="ProtNLM"/>
    </source>
</evidence>
<keyword evidence="1" id="KW-0460">Magnesium</keyword>
<sequence length="379" mass="40586">MSVGKGPSDVLNRARGALWGIFIGDGLGMPVHWYYNPNDIVTDFGSIEKYEAPKKRHPSSIMSLSNTGGGGRGGQSGRIIGDVINHGKHVYWGDRNTHYHQGMQAGENTLNAQCARVAMRSIVSRGGFDPSGFLQDYAKFMTTPGTHNDTYAETYHRMFFANFIKGVPLERCADNDGHNTDSAGGLVTLPVASVHSALMAMNMQKSQAEVTKIAEERTARLLLCTHRSDRLAAFARVYGGMLANLVAGADLRSEIEKAAASVGWAGGPQKLLQGGYRDEQVVGRMLSPACYIGDSFKIVLFLAYKYAGRPRDAMVANVNLGGENVHRGAALGALLGAAHGICGWPSEWVSDLFSAQDIKKEVDSLVGMTPAAPPAPAAS</sequence>
<dbReference type="GO" id="GO:0046872">
    <property type="term" value="F:metal ion binding"/>
    <property type="evidence" value="ECO:0007669"/>
    <property type="project" value="UniProtKB-KW"/>
</dbReference>
<dbReference type="PhylomeDB" id="A0A0G4ID29"/>
<dbReference type="InterPro" id="IPR036705">
    <property type="entry name" value="Ribosyl_crysJ1_sf"/>
</dbReference>
<reference evidence="2" key="1">
    <citation type="submission" date="2014-11" db="EMBL/GenBank/DDBJ databases">
        <authorList>
            <person name="Otto D Thomas"/>
            <person name="Naeem Raeece"/>
        </authorList>
    </citation>
    <scope>NUCLEOTIDE SEQUENCE</scope>
</reference>
<dbReference type="AlphaFoldDB" id="A0A0G4ID29"/>
<organism evidence="2">
    <name type="scientific">Chromera velia CCMP2878</name>
    <dbReference type="NCBI Taxonomy" id="1169474"/>
    <lineage>
        <taxon>Eukaryota</taxon>
        <taxon>Sar</taxon>
        <taxon>Alveolata</taxon>
        <taxon>Colpodellida</taxon>
        <taxon>Chromeraceae</taxon>
        <taxon>Chromera</taxon>
    </lineage>
</organism>
<feature type="binding site" evidence="1">
    <location>
        <position position="109"/>
    </location>
    <ligand>
        <name>Mg(2+)</name>
        <dbReference type="ChEBI" id="CHEBI:18420"/>
        <label>1</label>
    </ligand>
</feature>
<name>A0A0G4ID29_9ALVE</name>
<dbReference type="PANTHER" id="PTHR16222:SF34">
    <property type="entry name" value="ADP-RIBOSYLGLYCOHYDROLASE"/>
    <property type="match status" value="1"/>
</dbReference>